<gene>
    <name evidence="1" type="ORF">MNOR_LOCUS32730</name>
</gene>
<proteinExistence type="predicted"/>
<feature type="non-terminal residue" evidence="1">
    <location>
        <position position="169"/>
    </location>
</feature>
<accession>A0AAV2S6L8</accession>
<evidence type="ECO:0000313" key="2">
    <source>
        <dbReference type="Proteomes" id="UP001497623"/>
    </source>
</evidence>
<dbReference type="AlphaFoldDB" id="A0AAV2S6L8"/>
<reference evidence="1 2" key="1">
    <citation type="submission" date="2024-05" db="EMBL/GenBank/DDBJ databases">
        <authorList>
            <person name="Wallberg A."/>
        </authorList>
    </citation>
    <scope>NUCLEOTIDE SEQUENCE [LARGE SCALE GENOMIC DNA]</scope>
</reference>
<comment type="caution">
    <text evidence="1">The sequence shown here is derived from an EMBL/GenBank/DDBJ whole genome shotgun (WGS) entry which is preliminary data.</text>
</comment>
<evidence type="ECO:0008006" key="3">
    <source>
        <dbReference type="Google" id="ProtNLM"/>
    </source>
</evidence>
<dbReference type="EMBL" id="CAXKWB010045141">
    <property type="protein sequence ID" value="CAL4161989.1"/>
    <property type="molecule type" value="Genomic_DNA"/>
</dbReference>
<protein>
    <recommendedName>
        <fullName evidence="3">Vitellogenin</fullName>
    </recommendedName>
</protein>
<name>A0AAV2S6L8_MEGNR</name>
<feature type="non-terminal residue" evidence="1">
    <location>
        <position position="1"/>
    </location>
</feature>
<organism evidence="1 2">
    <name type="scientific">Meganyctiphanes norvegica</name>
    <name type="common">Northern krill</name>
    <name type="synonym">Thysanopoda norvegica</name>
    <dbReference type="NCBI Taxonomy" id="48144"/>
    <lineage>
        <taxon>Eukaryota</taxon>
        <taxon>Metazoa</taxon>
        <taxon>Ecdysozoa</taxon>
        <taxon>Arthropoda</taxon>
        <taxon>Crustacea</taxon>
        <taxon>Multicrustacea</taxon>
        <taxon>Malacostraca</taxon>
        <taxon>Eumalacostraca</taxon>
        <taxon>Eucarida</taxon>
        <taxon>Euphausiacea</taxon>
        <taxon>Euphausiidae</taxon>
        <taxon>Meganyctiphanes</taxon>
    </lineage>
</organism>
<evidence type="ECO:0000313" key="1">
    <source>
        <dbReference type="EMBL" id="CAL4161989.1"/>
    </source>
</evidence>
<keyword evidence="2" id="KW-1185">Reference proteome</keyword>
<sequence>SECQVHKTYTPEVCWPGEPLRFLTFIEYQEPFSFSIKFQEQDKDFVYDKLMVSNEGIKMYKIRNGNVNENMTSKYQNIAGWTWIVVSVIEKQFVMKYWNDTALSYKVDYPVSKLTVQGSNITVCKEQSPTWIIENGKVVKIPLEPSGEAVNRFIKRTYLLNLTSNEYFN</sequence>
<dbReference type="Proteomes" id="UP001497623">
    <property type="component" value="Unassembled WGS sequence"/>
</dbReference>